<dbReference type="Proteomes" id="UP000000593">
    <property type="component" value="Chromosome 1"/>
</dbReference>
<name>Q6LTU2_PHOPR</name>
<evidence type="ECO:0000313" key="2">
    <source>
        <dbReference type="Proteomes" id="UP000000593"/>
    </source>
</evidence>
<evidence type="ECO:0000313" key="1">
    <source>
        <dbReference type="EMBL" id="CAG19283.1"/>
    </source>
</evidence>
<gene>
    <name evidence="1" type="ordered locus">PBPRA0870</name>
</gene>
<dbReference type="EMBL" id="CR378665">
    <property type="protein sequence ID" value="CAG19283.1"/>
    <property type="molecule type" value="Genomic_DNA"/>
</dbReference>
<reference evidence="2" key="1">
    <citation type="journal article" date="2005" name="Science">
        <title>Life at depth: Photobacterium profundum genome sequence and expression analysis.</title>
        <authorList>
            <person name="Vezzi A."/>
            <person name="Campanaro S."/>
            <person name="D'Angelo M."/>
            <person name="Simonato F."/>
            <person name="Vitulo N."/>
            <person name="Lauro F.M."/>
            <person name="Cestaro A."/>
            <person name="Malacrida G."/>
            <person name="Simionati B."/>
            <person name="Cannata N."/>
            <person name="Romualdi C."/>
            <person name="Bartlett D.H."/>
            <person name="Valle G."/>
        </authorList>
    </citation>
    <scope>NUCLEOTIDE SEQUENCE [LARGE SCALE GENOMIC DNA]</scope>
    <source>
        <strain evidence="2">ATCC BAA-1253 / SS9</strain>
    </source>
</reference>
<organism evidence="1 2">
    <name type="scientific">Photobacterium profundum (strain SS9)</name>
    <dbReference type="NCBI Taxonomy" id="298386"/>
    <lineage>
        <taxon>Bacteria</taxon>
        <taxon>Pseudomonadati</taxon>
        <taxon>Pseudomonadota</taxon>
        <taxon>Gammaproteobacteria</taxon>
        <taxon>Vibrionales</taxon>
        <taxon>Vibrionaceae</taxon>
        <taxon>Photobacterium</taxon>
    </lineage>
</organism>
<protein>
    <submittedName>
        <fullName evidence="1">Uncharacterized protein</fullName>
    </submittedName>
</protein>
<dbReference type="KEGG" id="ppr:PBPRA0870"/>
<dbReference type="HOGENOM" id="CLU_2480649_0_0_6"/>
<dbReference type="STRING" id="298386.PBPRA0870"/>
<dbReference type="AlphaFoldDB" id="Q6LTU2"/>
<proteinExistence type="predicted"/>
<keyword evidence="2" id="KW-1185">Reference proteome</keyword>
<accession>Q6LTU2</accession>
<sequence length="87" mass="10324">MLIRSCFINKVQNKFKYYLLRKCVFPPWPVLFESNFTCFQTTCFWLDLSIFPHSISPVALLNLYDWFTLLKLRPSSCVLIFATLTFS</sequence>